<keyword evidence="2" id="KW-1185">Reference proteome</keyword>
<evidence type="ECO:0000313" key="2">
    <source>
        <dbReference type="Proteomes" id="UP000316988"/>
    </source>
</evidence>
<proteinExistence type="predicted"/>
<gene>
    <name evidence="1" type="ORF">FNM00_08820</name>
</gene>
<sequence>MDGNTVSAERVIAAPAPRIFALLSDAAAHPFFDGSGTVRAVRGTSEPLRLGSRFGMSMKRGLPYTTVNTVVMFEPDEVIAWQTTGLGGLIGGRIWKYELVPVEGGTHVRETWDIGQDKQRVFLRRGQMPRSTRKAMQATLDRIAALVESPA</sequence>
<dbReference type="Pfam" id="PF10604">
    <property type="entry name" value="Polyketide_cyc2"/>
    <property type="match status" value="1"/>
</dbReference>
<dbReference type="EMBL" id="VLNT01000005">
    <property type="protein sequence ID" value="TSD63697.1"/>
    <property type="molecule type" value="Genomic_DNA"/>
</dbReference>
<dbReference type="OrthoDB" id="6624781at2"/>
<dbReference type="Proteomes" id="UP000316988">
    <property type="component" value="Unassembled WGS sequence"/>
</dbReference>
<accession>A0A554SBI4</accession>
<dbReference type="InterPro" id="IPR019587">
    <property type="entry name" value="Polyketide_cyclase/dehydratase"/>
</dbReference>
<keyword evidence="1" id="KW-0808">Transferase</keyword>
<dbReference type="AlphaFoldDB" id="A0A554SBI4"/>
<dbReference type="Gene3D" id="3.30.530.20">
    <property type="match status" value="1"/>
</dbReference>
<dbReference type="SUPFAM" id="SSF55961">
    <property type="entry name" value="Bet v1-like"/>
    <property type="match status" value="1"/>
</dbReference>
<evidence type="ECO:0000313" key="1">
    <source>
        <dbReference type="EMBL" id="TSD63697.1"/>
    </source>
</evidence>
<organism evidence="1 2">
    <name type="scientific">Aeromicrobium piscarium</name>
    <dbReference type="NCBI Taxonomy" id="2590901"/>
    <lineage>
        <taxon>Bacteria</taxon>
        <taxon>Bacillati</taxon>
        <taxon>Actinomycetota</taxon>
        <taxon>Actinomycetes</taxon>
        <taxon>Propionibacteriales</taxon>
        <taxon>Nocardioidaceae</taxon>
        <taxon>Aeromicrobium</taxon>
    </lineage>
</organism>
<dbReference type="RefSeq" id="WP_143913066.1">
    <property type="nucleotide sequence ID" value="NZ_VLNT01000005.1"/>
</dbReference>
<comment type="caution">
    <text evidence="1">The sequence shown here is derived from an EMBL/GenBank/DDBJ whole genome shotgun (WGS) entry which is preliminary data.</text>
</comment>
<name>A0A554SBI4_9ACTN</name>
<dbReference type="InterPro" id="IPR023393">
    <property type="entry name" value="START-like_dom_sf"/>
</dbReference>
<dbReference type="GO" id="GO:0016740">
    <property type="term" value="F:transferase activity"/>
    <property type="evidence" value="ECO:0007669"/>
    <property type="project" value="UniProtKB-KW"/>
</dbReference>
<reference evidence="1 2" key="1">
    <citation type="submission" date="2019-07" db="EMBL/GenBank/DDBJ databases">
        <authorList>
            <person name="Zhao L.H."/>
        </authorList>
    </citation>
    <scope>NUCLEOTIDE SEQUENCE [LARGE SCALE GENOMIC DNA]</scope>
    <source>
        <strain evidence="1 2">Co35</strain>
    </source>
</reference>
<protein>
    <submittedName>
        <fullName evidence="1">Dimethyladenosine transferase</fullName>
    </submittedName>
</protein>